<evidence type="ECO:0000256" key="1">
    <source>
        <dbReference type="SAM" id="SignalP"/>
    </source>
</evidence>
<dbReference type="Proteomes" id="UP000002358">
    <property type="component" value="Chromosome 3"/>
</dbReference>
<protein>
    <recommendedName>
        <fullName evidence="4">Salivary secreted peptide</fullName>
    </recommendedName>
</protein>
<proteinExistence type="predicted"/>
<dbReference type="AlphaFoldDB" id="A0A7M7HEK5"/>
<accession>A0A7M7HEK5</accession>
<organism evidence="2 3">
    <name type="scientific">Nasonia vitripennis</name>
    <name type="common">Parasitic wasp</name>
    <dbReference type="NCBI Taxonomy" id="7425"/>
    <lineage>
        <taxon>Eukaryota</taxon>
        <taxon>Metazoa</taxon>
        <taxon>Ecdysozoa</taxon>
        <taxon>Arthropoda</taxon>
        <taxon>Hexapoda</taxon>
        <taxon>Insecta</taxon>
        <taxon>Pterygota</taxon>
        <taxon>Neoptera</taxon>
        <taxon>Endopterygota</taxon>
        <taxon>Hymenoptera</taxon>
        <taxon>Apocrita</taxon>
        <taxon>Proctotrupomorpha</taxon>
        <taxon>Chalcidoidea</taxon>
        <taxon>Pteromalidae</taxon>
        <taxon>Pteromalinae</taxon>
        <taxon>Nasonia</taxon>
    </lineage>
</organism>
<dbReference type="KEGG" id="nvi:103317398"/>
<dbReference type="InParanoid" id="A0A7M7HEK5"/>
<keyword evidence="3" id="KW-1185">Reference proteome</keyword>
<dbReference type="Pfam" id="PF15868">
    <property type="entry name" value="MBF2"/>
    <property type="match status" value="1"/>
</dbReference>
<feature type="signal peptide" evidence="1">
    <location>
        <begin position="1"/>
        <end position="21"/>
    </location>
</feature>
<evidence type="ECO:0000313" key="2">
    <source>
        <dbReference type="EnsemblMetazoa" id="XP_008213360"/>
    </source>
</evidence>
<feature type="chain" id="PRO_5029616323" description="Salivary secreted peptide" evidence="1">
    <location>
        <begin position="22"/>
        <end position="119"/>
    </location>
</feature>
<evidence type="ECO:0000313" key="3">
    <source>
        <dbReference type="Proteomes" id="UP000002358"/>
    </source>
</evidence>
<name>A0A7M7HEK5_NASVI</name>
<reference evidence="2" key="1">
    <citation type="submission" date="2021-01" db="UniProtKB">
        <authorList>
            <consortium name="EnsemblMetazoa"/>
        </authorList>
    </citation>
    <scope>IDENTIFICATION</scope>
</reference>
<sequence length="119" mass="12946">MASSRQLVLLIVALAVVAVSATNFRSGTRVAGDRLACSGRVDIRGVYNKIVTATRICDLSVYRMNVTQVLAFDRGLSGRGGYASITKGGPGYNNVSLYFWSQKSQPLNFTIEVYGKARY</sequence>
<dbReference type="InterPro" id="IPR031734">
    <property type="entry name" value="MBF2"/>
</dbReference>
<gene>
    <name evidence="2" type="primary">103317398</name>
</gene>
<dbReference type="EnsemblMetazoa" id="XM_008215138">
    <property type="protein sequence ID" value="XP_008213360"/>
    <property type="gene ID" value="LOC103317398"/>
</dbReference>
<dbReference type="OrthoDB" id="8192785at2759"/>
<evidence type="ECO:0008006" key="4">
    <source>
        <dbReference type="Google" id="ProtNLM"/>
    </source>
</evidence>
<dbReference type="OMA" id="WSQKSQP"/>
<keyword evidence="1" id="KW-0732">Signal</keyword>